<dbReference type="GO" id="GO:0003723">
    <property type="term" value="F:RNA binding"/>
    <property type="evidence" value="ECO:0007669"/>
    <property type="project" value="TreeGrafter"/>
</dbReference>
<feature type="compositionally biased region" description="Basic and acidic residues" evidence="4">
    <location>
        <begin position="83"/>
        <end position="96"/>
    </location>
</feature>
<dbReference type="GO" id="GO:0005730">
    <property type="term" value="C:nucleolus"/>
    <property type="evidence" value="ECO:0007669"/>
    <property type="project" value="EnsemblFungi"/>
</dbReference>
<feature type="compositionally biased region" description="Basic and acidic residues" evidence="4">
    <location>
        <begin position="326"/>
        <end position="349"/>
    </location>
</feature>
<dbReference type="AlphaFoldDB" id="A0A1X2HK85"/>
<comment type="similarity">
    <text evidence="2">Belongs to the SURF6 family.</text>
</comment>
<gene>
    <name evidence="7" type="ORF">BCR43DRAFT_504084</name>
</gene>
<evidence type="ECO:0000313" key="8">
    <source>
        <dbReference type="Proteomes" id="UP000242180"/>
    </source>
</evidence>
<dbReference type="OrthoDB" id="444809at2759"/>
<evidence type="ECO:0000256" key="2">
    <source>
        <dbReference type="ARBA" id="ARBA00005904"/>
    </source>
</evidence>
<comment type="caution">
    <text evidence="7">The sequence shown here is derived from an EMBL/GenBank/DDBJ whole genome shotgun (WGS) entry which is preliminary data.</text>
</comment>
<dbReference type="GO" id="GO:0042273">
    <property type="term" value="P:ribosomal large subunit biogenesis"/>
    <property type="evidence" value="ECO:0007669"/>
    <property type="project" value="EnsemblFungi"/>
</dbReference>
<evidence type="ECO:0000256" key="3">
    <source>
        <dbReference type="ARBA" id="ARBA00023242"/>
    </source>
</evidence>
<evidence type="ECO:0000256" key="4">
    <source>
        <dbReference type="SAM" id="MobiDB-lite"/>
    </source>
</evidence>
<sequence>MVQLDLLDTLPERMEEHARLFDGLLQLIPARHYITEKPEVEEGKNPYMQNKRKNAPKQAIKEATKKAKKAKLDPENDTSVAAKQKELKEKLEAEKEQEVEDDEEVEEESDDDDDDEVQGAAMNGGDFQGLDNKKLEETAKPMVRSDIEDLHKRLQQRIADMRTKRDPHAGTSKARSREEILAERHRKREEKKKALKAKKEKGKQAAAEEIVMAKPTQKAATDARSAEAIKMDGDVFFGKLNAGEQKKKKGPTDLKTQLKMAEAKKEKLEKLKAEDAEAHKKAQEEEDWKKALSLASGEKIKDDPKLLKKSLKRTEHQKKKSAQEWAARKEKVKKDEQAKIKKREENIKNRKEKGNKKKKARHGFEGAAFGYGGKVSKNNKNSNSKGKNAGNKNKK</sequence>
<dbReference type="InterPro" id="IPR007019">
    <property type="entry name" value="SURF6"/>
</dbReference>
<feature type="region of interest" description="Disordered" evidence="4">
    <location>
        <begin position="39"/>
        <end position="225"/>
    </location>
</feature>
<dbReference type="GO" id="GO:0003677">
    <property type="term" value="F:DNA binding"/>
    <property type="evidence" value="ECO:0007669"/>
    <property type="project" value="TreeGrafter"/>
</dbReference>
<proteinExistence type="inferred from homology"/>
<feature type="region of interest" description="Disordered" evidence="4">
    <location>
        <begin position="240"/>
        <end position="395"/>
    </location>
</feature>
<feature type="compositionally biased region" description="Basic residues" evidence="4">
    <location>
        <begin position="350"/>
        <end position="361"/>
    </location>
</feature>
<dbReference type="PANTHER" id="PTHR14369:SF0">
    <property type="entry name" value="SURFEIT LOCUS PROTEIN 6"/>
    <property type="match status" value="1"/>
</dbReference>
<dbReference type="PANTHER" id="PTHR14369">
    <property type="entry name" value="SURFEIT LOCUS PROTEIN 6"/>
    <property type="match status" value="1"/>
</dbReference>
<feature type="compositionally biased region" description="Basic and acidic residues" evidence="4">
    <location>
        <begin position="261"/>
        <end position="290"/>
    </location>
</feature>
<dbReference type="GO" id="GO:0042274">
    <property type="term" value="P:ribosomal small subunit biogenesis"/>
    <property type="evidence" value="ECO:0007669"/>
    <property type="project" value="EnsemblFungi"/>
</dbReference>
<comment type="subcellular location">
    <subcellularLocation>
        <location evidence="1">Nucleus</location>
    </subcellularLocation>
</comment>
<feature type="domain" description="Ribosomal RNA-processing protein 14/surfeit locus protein 6 C-terminal" evidence="5">
    <location>
        <begin position="178"/>
        <end position="359"/>
    </location>
</feature>
<accession>A0A1X2HK85</accession>
<evidence type="ECO:0000259" key="5">
    <source>
        <dbReference type="Pfam" id="PF04935"/>
    </source>
</evidence>
<feature type="compositionally biased region" description="Basic and acidic residues" evidence="4">
    <location>
        <begin position="131"/>
        <end position="152"/>
    </location>
</feature>
<feature type="compositionally biased region" description="Basic and acidic residues" evidence="4">
    <location>
        <begin position="59"/>
        <end position="74"/>
    </location>
</feature>
<name>A0A1X2HK85_SYNRA</name>
<dbReference type="STRING" id="13706.A0A1X2HK85"/>
<organism evidence="7 8">
    <name type="scientific">Syncephalastrum racemosum</name>
    <name type="common">Filamentous fungus</name>
    <dbReference type="NCBI Taxonomy" id="13706"/>
    <lineage>
        <taxon>Eukaryota</taxon>
        <taxon>Fungi</taxon>
        <taxon>Fungi incertae sedis</taxon>
        <taxon>Mucoromycota</taxon>
        <taxon>Mucoromycotina</taxon>
        <taxon>Mucoromycetes</taxon>
        <taxon>Mucorales</taxon>
        <taxon>Syncephalastraceae</taxon>
        <taxon>Syncephalastrum</taxon>
    </lineage>
</organism>
<dbReference type="Proteomes" id="UP000242180">
    <property type="component" value="Unassembled WGS sequence"/>
</dbReference>
<feature type="compositionally biased region" description="Basic residues" evidence="4">
    <location>
        <begin position="307"/>
        <end position="320"/>
    </location>
</feature>
<feature type="compositionally biased region" description="Basic and acidic residues" evidence="4">
    <location>
        <begin position="159"/>
        <end position="168"/>
    </location>
</feature>
<dbReference type="InterPro" id="IPR029190">
    <property type="entry name" value="Rrp14/SURF6_C"/>
</dbReference>
<keyword evidence="8" id="KW-1185">Reference proteome</keyword>
<evidence type="ECO:0000313" key="7">
    <source>
        <dbReference type="EMBL" id="ORY99412.1"/>
    </source>
</evidence>
<dbReference type="OMA" id="QKKRTDN"/>
<feature type="compositionally biased region" description="Basic residues" evidence="4">
    <location>
        <begin position="184"/>
        <end position="201"/>
    </location>
</feature>
<dbReference type="Pfam" id="PF04935">
    <property type="entry name" value="SURF6"/>
    <property type="match status" value="1"/>
</dbReference>
<dbReference type="InParanoid" id="A0A1X2HK85"/>
<dbReference type="Pfam" id="PF15459">
    <property type="entry name" value="RRP14"/>
    <property type="match status" value="1"/>
</dbReference>
<feature type="compositionally biased region" description="Low complexity" evidence="4">
    <location>
        <begin position="374"/>
        <end position="395"/>
    </location>
</feature>
<dbReference type="EMBL" id="MCGN01000003">
    <property type="protein sequence ID" value="ORY99412.1"/>
    <property type="molecule type" value="Genomic_DNA"/>
</dbReference>
<evidence type="ECO:0000256" key="1">
    <source>
        <dbReference type="ARBA" id="ARBA00004123"/>
    </source>
</evidence>
<feature type="domain" description="Ribosomal RNA-processing protein 14 N-terminal" evidence="6">
    <location>
        <begin position="13"/>
        <end position="75"/>
    </location>
</feature>
<reference evidence="7 8" key="1">
    <citation type="submission" date="2016-07" db="EMBL/GenBank/DDBJ databases">
        <title>Pervasive Adenine N6-methylation of Active Genes in Fungi.</title>
        <authorList>
            <consortium name="DOE Joint Genome Institute"/>
            <person name="Mondo S.J."/>
            <person name="Dannebaum R.O."/>
            <person name="Kuo R.C."/>
            <person name="Labutti K."/>
            <person name="Haridas S."/>
            <person name="Kuo A."/>
            <person name="Salamov A."/>
            <person name="Ahrendt S.R."/>
            <person name="Lipzen A."/>
            <person name="Sullivan W."/>
            <person name="Andreopoulos W.B."/>
            <person name="Clum A."/>
            <person name="Lindquist E."/>
            <person name="Daum C."/>
            <person name="Ramamoorthy G.K."/>
            <person name="Gryganskyi A."/>
            <person name="Culley D."/>
            <person name="Magnuson J.K."/>
            <person name="James T.Y."/>
            <person name="O'Malley M.A."/>
            <person name="Stajich J.E."/>
            <person name="Spatafora J.W."/>
            <person name="Visel A."/>
            <person name="Grigoriev I.V."/>
        </authorList>
    </citation>
    <scope>NUCLEOTIDE SEQUENCE [LARGE SCALE GENOMIC DNA]</scope>
    <source>
        <strain evidence="7 8">NRRL 2496</strain>
    </source>
</reference>
<evidence type="ECO:0000259" key="6">
    <source>
        <dbReference type="Pfam" id="PF15459"/>
    </source>
</evidence>
<dbReference type="InterPro" id="IPR029188">
    <property type="entry name" value="Rrp14_N"/>
</dbReference>
<keyword evidence="3" id="KW-0539">Nucleus</keyword>
<feature type="compositionally biased region" description="Acidic residues" evidence="4">
    <location>
        <begin position="97"/>
        <end position="117"/>
    </location>
</feature>
<protein>
    <submittedName>
        <fullName evidence="7">Surfeit locus protein 6-domain-containing protein</fullName>
    </submittedName>
</protein>